<reference evidence="1" key="2">
    <citation type="journal article" date="2015" name="Fish Shellfish Immunol.">
        <title>Early steps in the European eel (Anguilla anguilla)-Vibrio vulnificus interaction in the gills: Role of the RtxA13 toxin.</title>
        <authorList>
            <person name="Callol A."/>
            <person name="Pajuelo D."/>
            <person name="Ebbesson L."/>
            <person name="Teles M."/>
            <person name="MacKenzie S."/>
            <person name="Amaro C."/>
        </authorList>
    </citation>
    <scope>NUCLEOTIDE SEQUENCE</scope>
</reference>
<name>A0A0E9XQD9_ANGAN</name>
<dbReference type="EMBL" id="GBXM01003625">
    <property type="protein sequence ID" value="JAI04953.1"/>
    <property type="molecule type" value="Transcribed_RNA"/>
</dbReference>
<protein>
    <submittedName>
        <fullName evidence="1">Uncharacterized protein</fullName>
    </submittedName>
</protein>
<evidence type="ECO:0000313" key="1">
    <source>
        <dbReference type="EMBL" id="JAI04953.1"/>
    </source>
</evidence>
<proteinExistence type="predicted"/>
<dbReference type="AlphaFoldDB" id="A0A0E9XQD9"/>
<accession>A0A0E9XQD9</accession>
<reference evidence="1" key="1">
    <citation type="submission" date="2014-11" db="EMBL/GenBank/DDBJ databases">
        <authorList>
            <person name="Amaro Gonzalez C."/>
        </authorList>
    </citation>
    <scope>NUCLEOTIDE SEQUENCE</scope>
</reference>
<organism evidence="1">
    <name type="scientific">Anguilla anguilla</name>
    <name type="common">European freshwater eel</name>
    <name type="synonym">Muraena anguilla</name>
    <dbReference type="NCBI Taxonomy" id="7936"/>
    <lineage>
        <taxon>Eukaryota</taxon>
        <taxon>Metazoa</taxon>
        <taxon>Chordata</taxon>
        <taxon>Craniata</taxon>
        <taxon>Vertebrata</taxon>
        <taxon>Euteleostomi</taxon>
        <taxon>Actinopterygii</taxon>
        <taxon>Neopterygii</taxon>
        <taxon>Teleostei</taxon>
        <taxon>Anguilliformes</taxon>
        <taxon>Anguillidae</taxon>
        <taxon>Anguilla</taxon>
    </lineage>
</organism>
<sequence>MQYSSTQTLRFLVIFDKQVIFCFRCSLVGFNNLKSRVFI</sequence>